<evidence type="ECO:0000313" key="4">
    <source>
        <dbReference type="Proteomes" id="UP000182769"/>
    </source>
</evidence>
<evidence type="ECO:0000313" key="3">
    <source>
        <dbReference type="EMBL" id="CUB02460.1"/>
    </source>
</evidence>
<dbReference type="Proteomes" id="UP000182769">
    <property type="component" value="Unassembled WGS sequence"/>
</dbReference>
<feature type="domain" description="DUF5610" evidence="2">
    <location>
        <begin position="54"/>
        <end position="167"/>
    </location>
</feature>
<reference evidence="4" key="1">
    <citation type="submission" date="2015-08" db="EMBL/GenBank/DDBJ databases">
        <authorList>
            <person name="Varghese N."/>
        </authorList>
    </citation>
    <scope>NUCLEOTIDE SEQUENCE [LARGE SCALE GENOMIC DNA]</scope>
    <source>
        <strain evidence="4">JCM 18476</strain>
    </source>
</reference>
<proteinExistence type="predicted"/>
<dbReference type="Pfam" id="PF18433">
    <property type="entry name" value="DUF5610"/>
    <property type="match status" value="1"/>
</dbReference>
<organism evidence="3 4">
    <name type="scientific">Marinomonas fungiae</name>
    <dbReference type="NCBI Taxonomy" id="1137284"/>
    <lineage>
        <taxon>Bacteria</taxon>
        <taxon>Pseudomonadati</taxon>
        <taxon>Pseudomonadota</taxon>
        <taxon>Gammaproteobacteria</taxon>
        <taxon>Oceanospirillales</taxon>
        <taxon>Oceanospirillaceae</taxon>
        <taxon>Marinomonas</taxon>
    </lineage>
</organism>
<gene>
    <name evidence="3" type="ORF">Ga0061065_101293</name>
</gene>
<dbReference type="RefSeq" id="WP_055461425.1">
    <property type="nucleotide sequence ID" value="NZ_CYHG01000001.1"/>
</dbReference>
<feature type="region of interest" description="Disordered" evidence="1">
    <location>
        <begin position="403"/>
        <end position="432"/>
    </location>
</feature>
<name>A0A0K6IH37_9GAMM</name>
<feature type="region of interest" description="Disordered" evidence="1">
    <location>
        <begin position="1"/>
        <end position="29"/>
    </location>
</feature>
<feature type="compositionally biased region" description="Polar residues" evidence="1">
    <location>
        <begin position="16"/>
        <end position="28"/>
    </location>
</feature>
<keyword evidence="4" id="KW-1185">Reference proteome</keyword>
<protein>
    <recommendedName>
        <fullName evidence="2">DUF5610 domain-containing protein</fullName>
    </recommendedName>
</protein>
<dbReference type="OrthoDB" id="7366224at2"/>
<dbReference type="InterPro" id="IPR041651">
    <property type="entry name" value="DUF5610"/>
</dbReference>
<accession>A0A0K6IH37</accession>
<dbReference type="EMBL" id="CYHG01000001">
    <property type="protein sequence ID" value="CUB02460.1"/>
    <property type="molecule type" value="Genomic_DNA"/>
</dbReference>
<dbReference type="Gene3D" id="1.10.132.90">
    <property type="match status" value="1"/>
</dbReference>
<evidence type="ECO:0000256" key="1">
    <source>
        <dbReference type="SAM" id="MobiDB-lite"/>
    </source>
</evidence>
<dbReference type="STRING" id="1137284.GCA_001418205_00294"/>
<dbReference type="AlphaFoldDB" id="A0A0K6IH37"/>
<sequence>MSDPLKGLGHAMPSFRANNHNQTSTTDQAKAAKQWGADGYVPSSSSYRSMGVIQQSLSARLTASFSAPSAQASEQATTATSKSENDFSPEKVAQRIMSHVGNYMEKLQKNGANDERLAAVFDTAKEAVQKGMDDAKEKLDALGWLVNGGVQEGIEETQSLLDEGFEALRQTFFEPADVNAASQVSMASEMSYRREDYSQIQMTTQEGDVVKLNLYSLNASSQGESASMSENGLTYSRYESSSQSFAFDFSVEGDLNDDELAAIQDMMKSVGKVSDLFYDGDVAGALQKGFDMGFDASQLASFSMSLQTSQTMKTSQAVSAYGQNSGMRSIQEPLGEYRQALEEAVNKTSELFDDYRQVVKSTMSDIMAMREQQAQKMEDLQQVFEYQQQMIDRISQWLMPESTQNAADSVTDAENLVEDAAASDETQTTLKS</sequence>
<evidence type="ECO:0000259" key="2">
    <source>
        <dbReference type="Pfam" id="PF18433"/>
    </source>
</evidence>